<feature type="non-terminal residue" evidence="2">
    <location>
        <position position="73"/>
    </location>
</feature>
<comment type="caution">
    <text evidence="2">The sequence shown here is derived from an EMBL/GenBank/DDBJ whole genome shotgun (WGS) entry which is preliminary data.</text>
</comment>
<proteinExistence type="predicted"/>
<dbReference type="Proteomes" id="UP001066276">
    <property type="component" value="Chromosome 2_2"/>
</dbReference>
<protein>
    <submittedName>
        <fullName evidence="2">Uncharacterized protein</fullName>
    </submittedName>
</protein>
<evidence type="ECO:0000256" key="1">
    <source>
        <dbReference type="SAM" id="MobiDB-lite"/>
    </source>
</evidence>
<dbReference type="AlphaFoldDB" id="A0AAV7V328"/>
<keyword evidence="3" id="KW-1185">Reference proteome</keyword>
<accession>A0AAV7V328</accession>
<reference evidence="2" key="1">
    <citation type="journal article" date="2022" name="bioRxiv">
        <title>Sequencing and chromosome-scale assembly of the giantPleurodeles waltlgenome.</title>
        <authorList>
            <person name="Brown T."/>
            <person name="Elewa A."/>
            <person name="Iarovenko S."/>
            <person name="Subramanian E."/>
            <person name="Araus A.J."/>
            <person name="Petzold A."/>
            <person name="Susuki M."/>
            <person name="Suzuki K.-i.T."/>
            <person name="Hayashi T."/>
            <person name="Toyoda A."/>
            <person name="Oliveira C."/>
            <person name="Osipova E."/>
            <person name="Leigh N.D."/>
            <person name="Simon A."/>
            <person name="Yun M.H."/>
        </authorList>
    </citation>
    <scope>NUCLEOTIDE SEQUENCE</scope>
    <source>
        <strain evidence="2">20211129_DDA</strain>
        <tissue evidence="2">Liver</tissue>
    </source>
</reference>
<organism evidence="2 3">
    <name type="scientific">Pleurodeles waltl</name>
    <name type="common">Iberian ribbed newt</name>
    <dbReference type="NCBI Taxonomy" id="8319"/>
    <lineage>
        <taxon>Eukaryota</taxon>
        <taxon>Metazoa</taxon>
        <taxon>Chordata</taxon>
        <taxon>Craniata</taxon>
        <taxon>Vertebrata</taxon>
        <taxon>Euteleostomi</taxon>
        <taxon>Amphibia</taxon>
        <taxon>Batrachia</taxon>
        <taxon>Caudata</taxon>
        <taxon>Salamandroidea</taxon>
        <taxon>Salamandridae</taxon>
        <taxon>Pleurodelinae</taxon>
        <taxon>Pleurodeles</taxon>
    </lineage>
</organism>
<sequence>AARRTLQRTLHAALLQRSPEMRWFVLWMDEPVPAAPLPSSLSLPPAAAAPGVKGRAEQGHRKSGRKANLSNLF</sequence>
<feature type="non-terminal residue" evidence="2">
    <location>
        <position position="1"/>
    </location>
</feature>
<feature type="region of interest" description="Disordered" evidence="1">
    <location>
        <begin position="38"/>
        <end position="73"/>
    </location>
</feature>
<name>A0AAV7V328_PLEWA</name>
<evidence type="ECO:0000313" key="3">
    <source>
        <dbReference type="Proteomes" id="UP001066276"/>
    </source>
</evidence>
<feature type="compositionally biased region" description="Low complexity" evidence="1">
    <location>
        <begin position="38"/>
        <end position="50"/>
    </location>
</feature>
<gene>
    <name evidence="2" type="ORF">NDU88_004458</name>
</gene>
<evidence type="ECO:0000313" key="2">
    <source>
        <dbReference type="EMBL" id="KAJ1195177.1"/>
    </source>
</evidence>
<dbReference type="EMBL" id="JANPWB010000004">
    <property type="protein sequence ID" value="KAJ1195177.1"/>
    <property type="molecule type" value="Genomic_DNA"/>
</dbReference>